<keyword evidence="2 3" id="KW-0238">DNA-binding</keyword>
<gene>
    <name evidence="5" type="ORF">HORIV_36260</name>
</gene>
<dbReference type="InterPro" id="IPR010998">
    <property type="entry name" value="Integrase_recombinase_N"/>
</dbReference>
<keyword evidence="1" id="KW-0229">DNA integration</keyword>
<proteinExistence type="predicted"/>
<keyword evidence="6" id="KW-1185">Reference proteome</keyword>
<dbReference type="InterPro" id="IPR044068">
    <property type="entry name" value="CB"/>
</dbReference>
<accession>A0ABM7GKS0</accession>
<sequence length="95" mass="10721">MAGMANVVITPTDQLQALKASPSGGRISAQNDAQAVTAWLEEYVDSPQTWKAYRREAERLLLWLASQGHTLADINREHLRRFEAFLADPQPSEQW</sequence>
<evidence type="ECO:0000256" key="2">
    <source>
        <dbReference type="ARBA" id="ARBA00023125"/>
    </source>
</evidence>
<evidence type="ECO:0000256" key="3">
    <source>
        <dbReference type="PROSITE-ProRule" id="PRU01248"/>
    </source>
</evidence>
<protein>
    <recommendedName>
        <fullName evidence="4">Core-binding (CB) domain-containing protein</fullName>
    </recommendedName>
</protein>
<evidence type="ECO:0000259" key="4">
    <source>
        <dbReference type="PROSITE" id="PS51900"/>
    </source>
</evidence>
<evidence type="ECO:0000313" key="5">
    <source>
        <dbReference type="EMBL" id="BBI51205.1"/>
    </source>
</evidence>
<feature type="domain" description="Core-binding (CB)" evidence="4">
    <location>
        <begin position="30"/>
        <end position="95"/>
    </location>
</feature>
<dbReference type="Gene3D" id="1.10.150.130">
    <property type="match status" value="1"/>
</dbReference>
<dbReference type="SUPFAM" id="SSF47823">
    <property type="entry name" value="lambda integrase-like, N-terminal domain"/>
    <property type="match status" value="1"/>
</dbReference>
<evidence type="ECO:0000313" key="6">
    <source>
        <dbReference type="Proteomes" id="UP000289555"/>
    </source>
</evidence>
<evidence type="ECO:0000256" key="1">
    <source>
        <dbReference type="ARBA" id="ARBA00022908"/>
    </source>
</evidence>
<name>A0ABM7GKS0_9GAMM</name>
<organism evidence="5 6">
    <name type="scientific">Vreelandella olivaria</name>
    <dbReference type="NCBI Taxonomy" id="390919"/>
    <lineage>
        <taxon>Bacteria</taxon>
        <taxon>Pseudomonadati</taxon>
        <taxon>Pseudomonadota</taxon>
        <taxon>Gammaproteobacteria</taxon>
        <taxon>Oceanospirillales</taxon>
        <taxon>Halomonadaceae</taxon>
        <taxon>Vreelandella</taxon>
    </lineage>
</organism>
<reference evidence="6" key="1">
    <citation type="journal article" date="2019" name="Microbiol. Resour. Announc.">
        <title>Complete Genome Sequence of Halomonas olivaria, a Moderately Halophilic Bacterium Isolated from Olive Processing Effluents, Obtained by Nanopore Sequencing.</title>
        <authorList>
            <person name="Nagata S."/>
            <person name="Ii K.M."/>
            <person name="Tsukimi T."/>
            <person name="Miura M.C."/>
            <person name="Galipon J."/>
            <person name="Arakawa K."/>
        </authorList>
    </citation>
    <scope>NUCLEOTIDE SEQUENCE [LARGE SCALE GENOMIC DNA]</scope>
    <source>
        <strain evidence="6">TYRC17</strain>
    </source>
</reference>
<dbReference type="PROSITE" id="PS51900">
    <property type="entry name" value="CB"/>
    <property type="match status" value="1"/>
</dbReference>
<dbReference type="Proteomes" id="UP000289555">
    <property type="component" value="Chromosome"/>
</dbReference>
<dbReference type="EMBL" id="AP019416">
    <property type="protein sequence ID" value="BBI51205.1"/>
    <property type="molecule type" value="Genomic_DNA"/>
</dbReference>